<proteinExistence type="inferred from homology"/>
<protein>
    <submittedName>
        <fullName evidence="2">N-acetylglucosamine repressor</fullName>
    </submittedName>
</protein>
<name>A0A5B9W2T8_9BACT</name>
<evidence type="ECO:0000313" key="2">
    <source>
        <dbReference type="EMBL" id="QEH34401.1"/>
    </source>
</evidence>
<dbReference type="AlphaFoldDB" id="A0A5B9W2T8"/>
<reference evidence="2 3" key="1">
    <citation type="submission" date="2019-08" db="EMBL/GenBank/DDBJ databases">
        <title>Deep-cultivation of Planctomycetes and their phenomic and genomic characterization uncovers novel biology.</title>
        <authorList>
            <person name="Wiegand S."/>
            <person name="Jogler M."/>
            <person name="Boedeker C."/>
            <person name="Pinto D."/>
            <person name="Vollmers J."/>
            <person name="Rivas-Marin E."/>
            <person name="Kohn T."/>
            <person name="Peeters S.H."/>
            <person name="Heuer A."/>
            <person name="Rast P."/>
            <person name="Oberbeckmann S."/>
            <person name="Bunk B."/>
            <person name="Jeske O."/>
            <person name="Meyerdierks A."/>
            <person name="Storesund J.E."/>
            <person name="Kallscheuer N."/>
            <person name="Luecker S."/>
            <person name="Lage O.M."/>
            <person name="Pohl T."/>
            <person name="Merkel B.J."/>
            <person name="Hornburger P."/>
            <person name="Mueller R.-W."/>
            <person name="Bruemmer F."/>
            <person name="Labrenz M."/>
            <person name="Spormann A.M."/>
            <person name="Op den Camp H."/>
            <person name="Overmann J."/>
            <person name="Amann R."/>
            <person name="Jetten M.S.M."/>
            <person name="Mascher T."/>
            <person name="Medema M.H."/>
            <person name="Devos D.P."/>
            <person name="Kaster A.-K."/>
            <person name="Ovreas L."/>
            <person name="Rohde M."/>
            <person name="Galperin M.Y."/>
            <person name="Jogler C."/>
        </authorList>
    </citation>
    <scope>NUCLEOTIDE SEQUENCE [LARGE SCALE GENOMIC DNA]</scope>
    <source>
        <strain evidence="2 3">OJF2</strain>
    </source>
</reference>
<sequence>MTVLACDIGATRIKFGLVREGRVLDRGSIPSRSERGLAERLPDLAAALRDLCASRGTAIGECAGMSVSIATLVDVASGRLLAEYGRFRDMPSLDLRGWARSEFDLPLALENDARMAAIGEWRLGAGRDAESLAMITFGTGIGTGVVIEGRVLRGPHAQAGCLGGHLTVRPGGRACGCGNLGCAEAEASTAALPAVAAETPGFSQSTLREATRIDYDLVFREAAAGDACAAAIRDHSLLVWSSLAVSLIHAYDPEVLVLGGGIMASADAILPAIREFVGRHAHTPWGEVRVVASELGDDAALVAGEWLLREQFPDLTP</sequence>
<evidence type="ECO:0000256" key="1">
    <source>
        <dbReference type="ARBA" id="ARBA00006479"/>
    </source>
</evidence>
<dbReference type="EMBL" id="CP042997">
    <property type="protein sequence ID" value="QEH34401.1"/>
    <property type="molecule type" value="Genomic_DNA"/>
</dbReference>
<dbReference type="SUPFAM" id="SSF53067">
    <property type="entry name" value="Actin-like ATPase domain"/>
    <property type="match status" value="1"/>
</dbReference>
<dbReference type="Proteomes" id="UP000324233">
    <property type="component" value="Chromosome"/>
</dbReference>
<evidence type="ECO:0000313" key="3">
    <source>
        <dbReference type="Proteomes" id="UP000324233"/>
    </source>
</evidence>
<comment type="similarity">
    <text evidence="1">Belongs to the ROK (NagC/XylR) family.</text>
</comment>
<dbReference type="KEGG" id="agv:OJF2_29400"/>
<dbReference type="InterPro" id="IPR043129">
    <property type="entry name" value="ATPase_NBD"/>
</dbReference>
<dbReference type="RefSeq" id="WP_168221794.1">
    <property type="nucleotide sequence ID" value="NZ_CP042997.1"/>
</dbReference>
<dbReference type="PANTHER" id="PTHR18964">
    <property type="entry name" value="ROK (REPRESSOR, ORF, KINASE) FAMILY"/>
    <property type="match status" value="1"/>
</dbReference>
<dbReference type="PANTHER" id="PTHR18964:SF149">
    <property type="entry name" value="BIFUNCTIONAL UDP-N-ACETYLGLUCOSAMINE 2-EPIMERASE_N-ACETYLMANNOSAMINE KINASE"/>
    <property type="match status" value="1"/>
</dbReference>
<keyword evidence="3" id="KW-1185">Reference proteome</keyword>
<dbReference type="Gene3D" id="3.30.420.40">
    <property type="match status" value="2"/>
</dbReference>
<accession>A0A5B9W2T8</accession>
<gene>
    <name evidence="2" type="primary">nagC</name>
    <name evidence="2" type="ORF">OJF2_29400</name>
</gene>
<dbReference type="InterPro" id="IPR000600">
    <property type="entry name" value="ROK"/>
</dbReference>
<organism evidence="2 3">
    <name type="scientific">Aquisphaera giovannonii</name>
    <dbReference type="NCBI Taxonomy" id="406548"/>
    <lineage>
        <taxon>Bacteria</taxon>
        <taxon>Pseudomonadati</taxon>
        <taxon>Planctomycetota</taxon>
        <taxon>Planctomycetia</taxon>
        <taxon>Isosphaerales</taxon>
        <taxon>Isosphaeraceae</taxon>
        <taxon>Aquisphaera</taxon>
    </lineage>
</organism>
<dbReference type="Pfam" id="PF00480">
    <property type="entry name" value="ROK"/>
    <property type="match status" value="1"/>
</dbReference>